<dbReference type="PANTHER" id="PTHR39179:SF1">
    <property type="entry name" value="SPORE COAT PROTEIN I"/>
    <property type="match status" value="1"/>
</dbReference>
<organism evidence="1 2">
    <name type="scientific">Fonticella tunisiensis</name>
    <dbReference type="NCBI Taxonomy" id="1096341"/>
    <lineage>
        <taxon>Bacteria</taxon>
        <taxon>Bacillati</taxon>
        <taxon>Bacillota</taxon>
        <taxon>Clostridia</taxon>
        <taxon>Eubacteriales</taxon>
        <taxon>Clostridiaceae</taxon>
        <taxon>Fonticella</taxon>
    </lineage>
</organism>
<dbReference type="EMBL" id="SOAZ01000004">
    <property type="protein sequence ID" value="TDT62315.1"/>
    <property type="molecule type" value="Genomic_DNA"/>
</dbReference>
<keyword evidence="1" id="KW-0167">Capsid protein</keyword>
<dbReference type="RefSeq" id="WP_133627319.1">
    <property type="nucleotide sequence ID" value="NZ_SOAZ01000004.1"/>
</dbReference>
<dbReference type="PANTHER" id="PTHR39179">
    <property type="entry name" value="SPORE COAT PROTEIN I"/>
    <property type="match status" value="1"/>
</dbReference>
<dbReference type="GO" id="GO:0042601">
    <property type="term" value="C:endospore-forming forespore"/>
    <property type="evidence" value="ECO:0007669"/>
    <property type="project" value="TreeGrafter"/>
</dbReference>
<gene>
    <name evidence="1" type="ORF">EDD71_10438</name>
</gene>
<evidence type="ECO:0000313" key="1">
    <source>
        <dbReference type="EMBL" id="TDT62315.1"/>
    </source>
</evidence>
<dbReference type="AlphaFoldDB" id="A0A4R7KRU4"/>
<dbReference type="InterPro" id="IPR047175">
    <property type="entry name" value="CotS-like"/>
</dbReference>
<dbReference type="SUPFAM" id="SSF56112">
    <property type="entry name" value="Protein kinase-like (PK-like)"/>
    <property type="match status" value="1"/>
</dbReference>
<keyword evidence="2" id="KW-1185">Reference proteome</keyword>
<dbReference type="Gene3D" id="3.90.1200.10">
    <property type="match status" value="1"/>
</dbReference>
<proteinExistence type="predicted"/>
<name>A0A4R7KRU4_9CLOT</name>
<dbReference type="Proteomes" id="UP000295325">
    <property type="component" value="Unassembled WGS sequence"/>
</dbReference>
<evidence type="ECO:0000313" key="2">
    <source>
        <dbReference type="Proteomes" id="UP000295325"/>
    </source>
</evidence>
<dbReference type="NCBIfam" id="TIGR02906">
    <property type="entry name" value="spore_CotS"/>
    <property type="match status" value="1"/>
</dbReference>
<protein>
    <submittedName>
        <fullName evidence="1">CotS family spore coat protein</fullName>
    </submittedName>
</protein>
<dbReference type="OrthoDB" id="9771902at2"/>
<dbReference type="InterPro" id="IPR014255">
    <property type="entry name" value="Spore_coat_CotS"/>
</dbReference>
<dbReference type="Gene3D" id="3.30.200.20">
    <property type="entry name" value="Phosphorylase Kinase, domain 1"/>
    <property type="match status" value="1"/>
</dbReference>
<sequence>MEELKKLLESSYNIEILSIEKIKNVYKIKTEDGYKCLKFSKYDINQFNFIISAIDHLLRRGFKNILPPYSTQKGDKYIKLDGGYGFLTDWIESREANFKNSAELKLCVKTLAEFHLSSRGFDFPEGAKGRNYYGRWIRKFKKRCDELLYFKALIKSKDSLSQFDNIYLKYFDVHYKQALKAIKDLEESNYLEIMKGHQALGGFCHHDTANHNFLITDDFIAFMIDFDYCIFDSHLHDLSSIIIRNLKYGNWDFERLQFILDIYSEFIPVNIEEQYLIFCFMEFPQDFWQVGLQYYIEKQPWGEDFFIKKLNRIVGDSRDRIDFIEKFRASLMEGSNA</sequence>
<reference evidence="1 2" key="1">
    <citation type="submission" date="2019-03" db="EMBL/GenBank/DDBJ databases">
        <title>Genomic Encyclopedia of Type Strains, Phase IV (KMG-IV): sequencing the most valuable type-strain genomes for metagenomic binning, comparative biology and taxonomic classification.</title>
        <authorList>
            <person name="Goeker M."/>
        </authorList>
    </citation>
    <scope>NUCLEOTIDE SEQUENCE [LARGE SCALE GENOMIC DNA]</scope>
    <source>
        <strain evidence="1 2">DSM 24455</strain>
    </source>
</reference>
<dbReference type="InterPro" id="IPR011009">
    <property type="entry name" value="Kinase-like_dom_sf"/>
</dbReference>
<keyword evidence="1" id="KW-0946">Virion</keyword>
<comment type="caution">
    <text evidence="1">The sequence shown here is derived from an EMBL/GenBank/DDBJ whole genome shotgun (WGS) entry which is preliminary data.</text>
</comment>
<accession>A0A4R7KRU4</accession>